<dbReference type="InterPro" id="IPR014352">
    <property type="entry name" value="FERM/acyl-CoA-bd_prot_sf"/>
</dbReference>
<dbReference type="InterPro" id="IPR002404">
    <property type="entry name" value="IRS_PTB"/>
</dbReference>
<dbReference type="GO" id="GO:0030036">
    <property type="term" value="P:actin cytoskeleton organization"/>
    <property type="evidence" value="ECO:0007669"/>
    <property type="project" value="TreeGrafter"/>
</dbReference>
<dbReference type="InterPro" id="IPR000299">
    <property type="entry name" value="FERM_domain"/>
</dbReference>
<gene>
    <name evidence="2" type="ORF">A3Q56_00155</name>
</gene>
<comment type="caution">
    <text evidence="2">The sequence shown here is derived from an EMBL/GenBank/DDBJ whole genome shotgun (WGS) entry which is preliminary data.</text>
</comment>
<dbReference type="InterPro" id="IPR035963">
    <property type="entry name" value="FERM_2"/>
</dbReference>
<dbReference type="CDD" id="cd14473">
    <property type="entry name" value="FERM_B-lobe"/>
    <property type="match status" value="1"/>
</dbReference>
<accession>A0A177BEU9</accession>
<dbReference type="GO" id="GO:0098609">
    <property type="term" value="P:cell-cell adhesion"/>
    <property type="evidence" value="ECO:0007669"/>
    <property type="project" value="TreeGrafter"/>
</dbReference>
<dbReference type="SMART" id="SM00295">
    <property type="entry name" value="B41"/>
    <property type="match status" value="1"/>
</dbReference>
<dbReference type="PANTHER" id="PTHR19981">
    <property type="entry name" value="TALIN"/>
    <property type="match status" value="1"/>
</dbReference>
<dbReference type="InterPro" id="IPR011993">
    <property type="entry name" value="PH-like_dom_sf"/>
</dbReference>
<dbReference type="Gene3D" id="2.30.29.30">
    <property type="entry name" value="Pleckstrin-homology domain (PH domain)/Phosphotyrosine-binding domain (PTB)"/>
    <property type="match status" value="1"/>
</dbReference>
<dbReference type="EMBL" id="LWCA01000006">
    <property type="protein sequence ID" value="OAF72064.1"/>
    <property type="molecule type" value="Genomic_DNA"/>
</dbReference>
<dbReference type="Pfam" id="PF00373">
    <property type="entry name" value="FERM_M"/>
    <property type="match status" value="1"/>
</dbReference>
<dbReference type="GO" id="GO:0005886">
    <property type="term" value="C:plasma membrane"/>
    <property type="evidence" value="ECO:0007669"/>
    <property type="project" value="TreeGrafter"/>
</dbReference>
<keyword evidence="3" id="KW-1185">Reference proteome</keyword>
<evidence type="ECO:0000313" key="2">
    <source>
        <dbReference type="EMBL" id="OAF72064.1"/>
    </source>
</evidence>
<dbReference type="OrthoDB" id="10262320at2759"/>
<proteinExistence type="predicted"/>
<dbReference type="InterPro" id="IPR019749">
    <property type="entry name" value="Band_41_domain"/>
</dbReference>
<evidence type="ECO:0000259" key="1">
    <source>
        <dbReference type="PROSITE" id="PS50057"/>
    </source>
</evidence>
<dbReference type="PROSITE" id="PS50057">
    <property type="entry name" value="FERM_3"/>
    <property type="match status" value="1"/>
</dbReference>
<feature type="domain" description="FERM" evidence="1">
    <location>
        <begin position="83"/>
        <end position="405"/>
    </location>
</feature>
<dbReference type="SUPFAM" id="SSF50729">
    <property type="entry name" value="PH domain-like"/>
    <property type="match status" value="1"/>
</dbReference>
<dbReference type="InterPro" id="IPR019748">
    <property type="entry name" value="FERM_central"/>
</dbReference>
<protein>
    <recommendedName>
        <fullName evidence="1">FERM domain-containing protein</fullName>
    </recommendedName>
</protein>
<dbReference type="AlphaFoldDB" id="A0A177BEU9"/>
<dbReference type="Proteomes" id="UP000078046">
    <property type="component" value="Unassembled WGS sequence"/>
</dbReference>
<dbReference type="SUPFAM" id="SSF47031">
    <property type="entry name" value="Second domain of FERM"/>
    <property type="match status" value="1"/>
</dbReference>
<sequence length="648" mass="74531">MLIQIDTSPLKTELITLEVDASVLISKMEINVNQLFPSSARLQDYGFYYMKQGSSEKKWLNRDKKLNYYNTDKEILYYKCKVFPIDISVASNIQKVVAVNVSETLQSQMKKICELFEITNYHEYGLFPKNCSSNKTNRDLTLIKGKCKKGKLDKAQIKEESIISHLQEQLKTDDIVSWLDANKVTSNVLGNNHSLILKRRFFYSNVKCRVENKTENYILYNEIKNDIITSKLLVDFNESVRLASYQILSDSLTVNTSKQKITPETLKLILPLEFRKLKKIAKAILSAYSDLSISPDEARTKYILFAEQLKTYGFSVFLVQPITNGKKLNKMVQFGISKTEIITMNPETREVTKRWSIFRIQNYGSSIDIFTMNFGKEDYFTIKSKECGQIKDLISRYIDLYLKKKTKSKKTKSNPNAQVKAKISNNEVNAHGGIIIKKQNTRLNTMKVDNQNFTNHLEPNFSQVIDYGQHQVDLSNVEHALSHVRLDVSNYDMGEYNNQFVEQEFKMKSSMTAIGTTLDNIVGNIHDLVQTKKDGIACVELKNVIVSNVDILNGTLANNFNQLPKQKKSLIFKQCQQLIVSITDLKSQSLDSSTNMEFKKLAQEIGEYSQNLMEQIKDLKLDNKTKRKNNEIHKKAMELIDTTTKYIK</sequence>
<name>A0A177BEU9_9BILA</name>
<dbReference type="Pfam" id="PF02174">
    <property type="entry name" value="IRS"/>
    <property type="match status" value="1"/>
</dbReference>
<evidence type="ECO:0000313" key="3">
    <source>
        <dbReference type="Proteomes" id="UP000078046"/>
    </source>
</evidence>
<dbReference type="PANTHER" id="PTHR19981:SF1">
    <property type="entry name" value="RHEA, ISOFORM B"/>
    <property type="match status" value="1"/>
</dbReference>
<dbReference type="GO" id="GO:0005737">
    <property type="term" value="C:cytoplasm"/>
    <property type="evidence" value="ECO:0007669"/>
    <property type="project" value="TreeGrafter"/>
</dbReference>
<reference evidence="2 3" key="1">
    <citation type="submission" date="2016-04" db="EMBL/GenBank/DDBJ databases">
        <title>The genome of Intoshia linei affirms orthonectids as highly simplified spiralians.</title>
        <authorList>
            <person name="Mikhailov K.V."/>
            <person name="Slusarev G.S."/>
            <person name="Nikitin M.A."/>
            <person name="Logacheva M.D."/>
            <person name="Penin A."/>
            <person name="Aleoshin V."/>
            <person name="Panchin Y.V."/>
        </authorList>
    </citation>
    <scope>NUCLEOTIDE SEQUENCE [LARGE SCALE GENOMIC DNA]</scope>
    <source>
        <strain evidence="2">Intl2013</strain>
        <tissue evidence="2">Whole animal</tissue>
    </source>
</reference>
<dbReference type="Gene3D" id="1.20.80.10">
    <property type="match status" value="1"/>
</dbReference>
<organism evidence="2 3">
    <name type="scientific">Intoshia linei</name>
    <dbReference type="NCBI Taxonomy" id="1819745"/>
    <lineage>
        <taxon>Eukaryota</taxon>
        <taxon>Metazoa</taxon>
        <taxon>Spiralia</taxon>
        <taxon>Lophotrochozoa</taxon>
        <taxon>Mesozoa</taxon>
        <taxon>Orthonectida</taxon>
        <taxon>Rhopaluridae</taxon>
        <taxon>Intoshia</taxon>
    </lineage>
</organism>
<dbReference type="Gene3D" id="3.10.20.90">
    <property type="entry name" value="Phosphatidylinositol 3-kinase Catalytic Subunit, Chain A, domain 1"/>
    <property type="match status" value="2"/>
</dbReference>